<feature type="transmembrane region" description="Helical" evidence="10">
    <location>
        <begin position="280"/>
        <end position="300"/>
    </location>
</feature>
<dbReference type="PANTHER" id="PTHR24223:SF399">
    <property type="entry name" value="ABC TRANSPORTER ATNG"/>
    <property type="match status" value="1"/>
</dbReference>
<feature type="transmembrane region" description="Helical" evidence="10">
    <location>
        <begin position="1032"/>
        <end position="1059"/>
    </location>
</feature>
<evidence type="ECO:0000313" key="14">
    <source>
        <dbReference type="Proteomes" id="UP001338125"/>
    </source>
</evidence>
<dbReference type="PANTHER" id="PTHR24223">
    <property type="entry name" value="ATP-BINDING CASSETTE SUB-FAMILY C"/>
    <property type="match status" value="1"/>
</dbReference>
<dbReference type="InterPro" id="IPR044726">
    <property type="entry name" value="ABCC_6TM_D2"/>
</dbReference>
<feature type="region of interest" description="Disordered" evidence="9">
    <location>
        <begin position="840"/>
        <end position="860"/>
    </location>
</feature>
<feature type="transmembrane region" description="Helical" evidence="10">
    <location>
        <begin position="340"/>
        <end position="359"/>
    </location>
</feature>
<evidence type="ECO:0000256" key="9">
    <source>
        <dbReference type="SAM" id="MobiDB-lite"/>
    </source>
</evidence>
<organism evidence="13 14">
    <name type="scientific">Cladobotryum mycophilum</name>
    <dbReference type="NCBI Taxonomy" id="491253"/>
    <lineage>
        <taxon>Eukaryota</taxon>
        <taxon>Fungi</taxon>
        <taxon>Dikarya</taxon>
        <taxon>Ascomycota</taxon>
        <taxon>Pezizomycotina</taxon>
        <taxon>Sordariomycetes</taxon>
        <taxon>Hypocreomycetidae</taxon>
        <taxon>Hypocreales</taxon>
        <taxon>Hypocreaceae</taxon>
        <taxon>Cladobotryum</taxon>
    </lineage>
</organism>
<feature type="domain" description="ABC transporter" evidence="11">
    <location>
        <begin position="1223"/>
        <end position="1456"/>
    </location>
</feature>
<evidence type="ECO:0000256" key="5">
    <source>
        <dbReference type="ARBA" id="ARBA00022741"/>
    </source>
</evidence>
<feature type="compositionally biased region" description="Basic and acidic residues" evidence="9">
    <location>
        <begin position="840"/>
        <end position="851"/>
    </location>
</feature>
<keyword evidence="3" id="KW-1003">Cell membrane</keyword>
<dbReference type="PROSITE" id="PS50929">
    <property type="entry name" value="ABC_TM1F"/>
    <property type="match status" value="2"/>
</dbReference>
<keyword evidence="4 10" id="KW-0812">Transmembrane</keyword>
<evidence type="ECO:0000256" key="4">
    <source>
        <dbReference type="ARBA" id="ARBA00022692"/>
    </source>
</evidence>
<dbReference type="InterPro" id="IPR036640">
    <property type="entry name" value="ABC1_TM_sf"/>
</dbReference>
<dbReference type="InterPro" id="IPR050173">
    <property type="entry name" value="ABC_transporter_C-like"/>
</dbReference>
<evidence type="ECO:0000259" key="12">
    <source>
        <dbReference type="PROSITE" id="PS50929"/>
    </source>
</evidence>
<dbReference type="InterPro" id="IPR017871">
    <property type="entry name" value="ABC_transporter-like_CS"/>
</dbReference>
<dbReference type="SUPFAM" id="SSF90123">
    <property type="entry name" value="ABC transporter transmembrane region"/>
    <property type="match status" value="2"/>
</dbReference>
<evidence type="ECO:0000256" key="1">
    <source>
        <dbReference type="ARBA" id="ARBA00004651"/>
    </source>
</evidence>
<keyword evidence="6" id="KW-0067">ATP-binding</keyword>
<feature type="transmembrane region" description="Helical" evidence="10">
    <location>
        <begin position="883"/>
        <end position="905"/>
    </location>
</feature>
<keyword evidence="14" id="KW-1185">Reference proteome</keyword>
<dbReference type="SUPFAM" id="SSF52540">
    <property type="entry name" value="P-loop containing nucleoside triphosphate hydrolases"/>
    <property type="match status" value="2"/>
</dbReference>
<sequence>MTVSSSWRADSDIGPVVDDTLRSGFDFTLLFEQEVLGIIPTSLFIVASTVRFFQLVRTESKIRLNARRAWKLVAALIFAAVQLGLLLIWSDDNNEDVWRTWATLPFAVLNVLASFQLLILTCLEDSRSFQPSSTLTLYLLFTLPLDIIQARTLWLQYPDSRIAQIFPANAVWKILMLWLESGHKRPYLKQAYQNLSLEATSGIVNRTFLWWLNDLFRQGLGLLTFDKLYHLDDQLSSATLDDKIQDAWARRRKPEHRFEFPRAALGALRGQFLSVLFPRLCLIIFTFAQPFLISSVLTLLSKPADHDSVRTGYTLIGVTGFIYLGKAISDLHYGHNLNRFLTMFRGASITLIYNHMLLLPVGEYDDSAVVTLMSTDVDNIVFCLSSLNECWARLIEVIVGIVLLARQIGWTSIVPIIVVIISFLGSAEISRTIGGRQKIWVDAVQKRITVTASALANMKSVKMMGLSTLVGSMIQEHRVQETIRMAGFRWSIVWQNVVQNIPWAVAPALTFVIYVAQAIARGDSSIDATKAFTSLSIITLLTDPASKLLSAIPSTAASLGCFDRIQEFLLTPQRIDKRIITDAKTQPYTDSDDESPPDVMRLRDPIAISADRLSIRPAPSAELVLKDVSFAIPRGSLTMVIGPVGSGKTTLVNAILGELPCENGGVVSVAFKDVGLCVQMPWLPNVEIRQAITGYADDDSDIDHLLYQKCLYACALDHDLSLLADGDRTKVGSASTVLSGGQRQRIALARAIYSHAQLIILDDTLSALDANTQATVMSRLFGDTGLLRRAKATVILVTHAVEYLAYADKILVVSDGTVRDGGTRDQVAGSGLVARLETHLRSGSSHGDRPKLSSVQDTSAEVSEANEVEDISRGTGDLAVYRYYFKAVGWWNFSIFLASVLIHVLGNSFSQIWLKWWTDIGGGQIALYMTIYLGLALLTSVGEGGYVWSMLILISPSTARKLHATLLRVSSAIFLLSHGYWLNLEQIQPRHDNRRDPVADWRPHRNHQYVDFIYDDVSFTASLTVADLFSSVAAAALVATGSVYMVISIPFLMITIWTLQHVYLRTSRQLRLLDLEAKSPLYSNFMETTSGLVTIRALGWEERFRGKNHELLDFAQRPHYLMYCIQRWLNLVLDLIVGAQAVLVVGLAVGLRHSTSPGLLGVSLNNILSFSASLSSLVTGWTMLETSLGSISRLMEFEKKVKPEDKEEEVKEPLKSWPESGSIEFRGVTASHVVGAVGIRDISLVIESGQRIGICGRTGSGKSSLVATILRLLEIDTGAILIDGFDLATVPRETIREQLLVIPQDPLVLTSSLRLNVDPHNVSNDRTIMTALERVGLSGLVDARGLDVELSTSSLSSGQKQLLALARVLVKKNATGNRILLLDEATSNVDASTDAVLQKVVRDDFAGFTTLVVAHRLDTIMDSDAVVVMDEGRIVEFGNPEDLLRRDDGWFARLARAKE</sequence>
<accession>A0ABR0SIQ7</accession>
<dbReference type="CDD" id="cd18580">
    <property type="entry name" value="ABC_6TM_ABCC_D2"/>
    <property type="match status" value="1"/>
</dbReference>
<name>A0ABR0SIQ7_9HYPO</name>
<feature type="transmembrane region" description="Helical" evidence="10">
    <location>
        <begin position="101"/>
        <end position="123"/>
    </location>
</feature>
<keyword evidence="2" id="KW-0813">Transport</keyword>
<keyword evidence="5" id="KW-0547">Nucleotide-binding</keyword>
<dbReference type="PROSITE" id="PS00211">
    <property type="entry name" value="ABC_TRANSPORTER_1"/>
    <property type="match status" value="2"/>
</dbReference>
<dbReference type="Proteomes" id="UP001338125">
    <property type="component" value="Unassembled WGS sequence"/>
</dbReference>
<feature type="transmembrane region" description="Helical" evidence="10">
    <location>
        <begin position="312"/>
        <end position="328"/>
    </location>
</feature>
<dbReference type="Gene3D" id="1.20.1560.10">
    <property type="entry name" value="ABC transporter type 1, transmembrane domain"/>
    <property type="match status" value="2"/>
</dbReference>
<dbReference type="CDD" id="cd03244">
    <property type="entry name" value="ABCC_MRP_domain2"/>
    <property type="match status" value="1"/>
</dbReference>
<feature type="transmembrane region" description="Helical" evidence="10">
    <location>
        <begin position="68"/>
        <end position="89"/>
    </location>
</feature>
<keyword evidence="8 10" id="KW-0472">Membrane</keyword>
<dbReference type="Pfam" id="PF00664">
    <property type="entry name" value="ABC_membrane"/>
    <property type="match status" value="2"/>
</dbReference>
<evidence type="ECO:0000313" key="13">
    <source>
        <dbReference type="EMBL" id="KAK5992013.1"/>
    </source>
</evidence>
<dbReference type="InterPro" id="IPR027417">
    <property type="entry name" value="P-loop_NTPase"/>
</dbReference>
<feature type="transmembrane region" description="Helical" evidence="10">
    <location>
        <begin position="925"/>
        <end position="953"/>
    </location>
</feature>
<dbReference type="Pfam" id="PF00005">
    <property type="entry name" value="ABC_tran"/>
    <property type="match status" value="2"/>
</dbReference>
<comment type="subcellular location">
    <subcellularLocation>
        <location evidence="1">Cell membrane</location>
        <topology evidence="1">Multi-pass membrane protein</topology>
    </subcellularLocation>
</comment>
<dbReference type="SMART" id="SM00382">
    <property type="entry name" value="AAA"/>
    <property type="match status" value="2"/>
</dbReference>
<dbReference type="PROSITE" id="PS50893">
    <property type="entry name" value="ABC_TRANSPORTER_2"/>
    <property type="match status" value="2"/>
</dbReference>
<feature type="domain" description="ABC transporter" evidence="11">
    <location>
        <begin position="608"/>
        <end position="840"/>
    </location>
</feature>
<feature type="transmembrane region" description="Helical" evidence="10">
    <location>
        <begin position="408"/>
        <end position="429"/>
    </location>
</feature>
<feature type="transmembrane region" description="Helical" evidence="10">
    <location>
        <begin position="35"/>
        <end position="56"/>
    </location>
</feature>
<feature type="domain" description="ABC transmembrane type-1" evidence="12">
    <location>
        <begin position="280"/>
        <end position="557"/>
    </location>
</feature>
<evidence type="ECO:0000256" key="3">
    <source>
        <dbReference type="ARBA" id="ARBA00022475"/>
    </source>
</evidence>
<dbReference type="Gene3D" id="3.40.50.300">
    <property type="entry name" value="P-loop containing nucleotide triphosphate hydrolases"/>
    <property type="match status" value="2"/>
</dbReference>
<dbReference type="InterPro" id="IPR056227">
    <property type="entry name" value="TMD0_ABC"/>
</dbReference>
<dbReference type="EMBL" id="JAVFKD010000012">
    <property type="protein sequence ID" value="KAK5992013.1"/>
    <property type="molecule type" value="Genomic_DNA"/>
</dbReference>
<gene>
    <name evidence="13" type="ORF">PT974_05409</name>
</gene>
<reference evidence="13 14" key="1">
    <citation type="submission" date="2024-01" db="EMBL/GenBank/DDBJ databases">
        <title>Complete genome of Cladobotryum mycophilum ATHUM6906.</title>
        <authorList>
            <person name="Christinaki A.C."/>
            <person name="Myridakis A.I."/>
            <person name="Kouvelis V.N."/>
        </authorList>
    </citation>
    <scope>NUCLEOTIDE SEQUENCE [LARGE SCALE GENOMIC DNA]</scope>
    <source>
        <strain evidence="13 14">ATHUM6906</strain>
    </source>
</reference>
<keyword evidence="7 10" id="KW-1133">Transmembrane helix</keyword>
<feature type="transmembrane region" description="Helical" evidence="10">
    <location>
        <begin position="1128"/>
        <end position="1151"/>
    </location>
</feature>
<proteinExistence type="predicted"/>
<comment type="caution">
    <text evidence="13">The sequence shown here is derived from an EMBL/GenBank/DDBJ whole genome shotgun (WGS) entry which is preliminary data.</text>
</comment>
<evidence type="ECO:0000256" key="8">
    <source>
        <dbReference type="ARBA" id="ARBA00023136"/>
    </source>
</evidence>
<dbReference type="InterPro" id="IPR003593">
    <property type="entry name" value="AAA+_ATPase"/>
</dbReference>
<evidence type="ECO:0000256" key="6">
    <source>
        <dbReference type="ARBA" id="ARBA00022840"/>
    </source>
</evidence>
<dbReference type="InterPro" id="IPR003439">
    <property type="entry name" value="ABC_transporter-like_ATP-bd"/>
</dbReference>
<feature type="domain" description="ABC transmembrane type-1" evidence="12">
    <location>
        <begin position="1010"/>
        <end position="1186"/>
    </location>
</feature>
<feature type="transmembrane region" description="Helical" evidence="10">
    <location>
        <begin position="965"/>
        <end position="982"/>
    </location>
</feature>
<protein>
    <submittedName>
        <fullName evidence="13">ABC multidrug transporter B</fullName>
    </submittedName>
</protein>
<evidence type="ECO:0000259" key="11">
    <source>
        <dbReference type="PROSITE" id="PS50893"/>
    </source>
</evidence>
<evidence type="ECO:0000256" key="2">
    <source>
        <dbReference type="ARBA" id="ARBA00022448"/>
    </source>
</evidence>
<dbReference type="Pfam" id="PF24357">
    <property type="entry name" value="TMD0_ABC"/>
    <property type="match status" value="1"/>
</dbReference>
<evidence type="ECO:0000256" key="7">
    <source>
        <dbReference type="ARBA" id="ARBA00022989"/>
    </source>
</evidence>
<evidence type="ECO:0000256" key="10">
    <source>
        <dbReference type="SAM" id="Phobius"/>
    </source>
</evidence>
<dbReference type="InterPro" id="IPR011527">
    <property type="entry name" value="ABC1_TM_dom"/>
</dbReference>